<dbReference type="PANTHER" id="PTHR11639">
    <property type="entry name" value="S100 CALCIUM-BINDING PROTEIN"/>
    <property type="match status" value="1"/>
</dbReference>
<proteinExistence type="inferred from homology"/>
<gene>
    <name evidence="6" type="primary">LOC106147678</name>
</gene>
<dbReference type="GO" id="GO:0005509">
    <property type="term" value="F:calcium ion binding"/>
    <property type="evidence" value="ECO:0007669"/>
    <property type="project" value="InterPro"/>
</dbReference>
<keyword evidence="3 4" id="KW-0106">Calcium</keyword>
<dbReference type="SUPFAM" id="SSF47473">
    <property type="entry name" value="EF-hand"/>
    <property type="match status" value="1"/>
</dbReference>
<dbReference type="GeneID" id="106147678"/>
<dbReference type="PROSITE" id="PS00018">
    <property type="entry name" value="EF_HAND_1"/>
    <property type="match status" value="1"/>
</dbReference>
<dbReference type="OrthoDB" id="8881129at2759"/>
<dbReference type="GO" id="GO:0044548">
    <property type="term" value="F:S100 protein binding"/>
    <property type="evidence" value="ECO:0007669"/>
    <property type="project" value="TreeGrafter"/>
</dbReference>
<reference evidence="6" key="2">
    <citation type="submission" date="2025-09" db="UniProtKB">
        <authorList>
            <consortium name="Ensembl"/>
        </authorList>
    </citation>
    <scope>IDENTIFICATION</scope>
</reference>
<dbReference type="InterPro" id="IPR001751">
    <property type="entry name" value="S100/CaBP7/8-like_CS"/>
</dbReference>
<comment type="similarity">
    <text evidence="1 4">Belongs to the S-100 family.</text>
</comment>
<dbReference type="Proteomes" id="UP000694398">
    <property type="component" value="Unassembled WGS sequence"/>
</dbReference>
<accession>A0A8C2UKC8</accession>
<dbReference type="PROSITE" id="PS50222">
    <property type="entry name" value="EF_HAND_2"/>
    <property type="match status" value="1"/>
</dbReference>
<organism evidence="6 7">
    <name type="scientific">Chinchilla lanigera</name>
    <name type="common">Long-tailed chinchilla</name>
    <name type="synonym">Chinchilla villidera</name>
    <dbReference type="NCBI Taxonomy" id="34839"/>
    <lineage>
        <taxon>Eukaryota</taxon>
        <taxon>Metazoa</taxon>
        <taxon>Chordata</taxon>
        <taxon>Craniata</taxon>
        <taxon>Vertebrata</taxon>
        <taxon>Euteleostomi</taxon>
        <taxon>Mammalia</taxon>
        <taxon>Eutheria</taxon>
        <taxon>Euarchontoglires</taxon>
        <taxon>Glires</taxon>
        <taxon>Rodentia</taxon>
        <taxon>Hystricomorpha</taxon>
        <taxon>Chinchillidae</taxon>
        <taxon>Chinchilla</taxon>
    </lineage>
</organism>
<dbReference type="InterPro" id="IPR013787">
    <property type="entry name" value="S100_Ca-bd_sub"/>
</dbReference>
<evidence type="ECO:0000256" key="1">
    <source>
        <dbReference type="ARBA" id="ARBA00007323"/>
    </source>
</evidence>
<dbReference type="GO" id="GO:0048306">
    <property type="term" value="F:calcium-dependent protein binding"/>
    <property type="evidence" value="ECO:0007669"/>
    <property type="project" value="TreeGrafter"/>
</dbReference>
<dbReference type="GO" id="GO:0048471">
    <property type="term" value="C:perinuclear region of cytoplasm"/>
    <property type="evidence" value="ECO:0007669"/>
    <property type="project" value="TreeGrafter"/>
</dbReference>
<evidence type="ECO:0000259" key="5">
    <source>
        <dbReference type="PROSITE" id="PS50222"/>
    </source>
</evidence>
<dbReference type="InterPro" id="IPR011992">
    <property type="entry name" value="EF-hand-dom_pair"/>
</dbReference>
<keyword evidence="7" id="KW-1185">Reference proteome</keyword>
<dbReference type="InterPro" id="IPR002048">
    <property type="entry name" value="EF_hand_dom"/>
</dbReference>
<dbReference type="PANTHER" id="PTHR11639:SF80">
    <property type="entry name" value="PROTEIN S100-A6"/>
    <property type="match status" value="1"/>
</dbReference>
<sequence length="92" mass="10876">MALDVEETMLFLVTLYLKYSGREGDPETLTKQELRDLIRTELPFGKKLHPAEVNSYFEELDSDKDNEVNFLEYSTFLGNLVRLYHFEPRKDL</sequence>
<evidence type="ECO:0000256" key="3">
    <source>
        <dbReference type="ARBA" id="ARBA00022837"/>
    </source>
</evidence>
<dbReference type="RefSeq" id="XP_013365668.1">
    <property type="nucleotide sequence ID" value="XM_013510214.1"/>
</dbReference>
<dbReference type="SMART" id="SM01394">
    <property type="entry name" value="S_100"/>
    <property type="match status" value="1"/>
</dbReference>
<dbReference type="Ensembl" id="ENSCLAT00000000720.1">
    <property type="protein sequence ID" value="ENSCLAP00000000686.1"/>
    <property type="gene ID" value="ENSCLAG00000000543.1"/>
</dbReference>
<reference evidence="6" key="1">
    <citation type="submission" date="2025-08" db="UniProtKB">
        <authorList>
            <consortium name="Ensembl"/>
        </authorList>
    </citation>
    <scope>IDENTIFICATION</scope>
</reference>
<evidence type="ECO:0000313" key="6">
    <source>
        <dbReference type="Ensembl" id="ENSCLAP00000000686.1"/>
    </source>
</evidence>
<dbReference type="Pfam" id="PF01023">
    <property type="entry name" value="S_100"/>
    <property type="match status" value="1"/>
</dbReference>
<dbReference type="GO" id="GO:0005634">
    <property type="term" value="C:nucleus"/>
    <property type="evidence" value="ECO:0007669"/>
    <property type="project" value="TreeGrafter"/>
</dbReference>
<feature type="domain" description="EF-hand" evidence="5">
    <location>
        <begin position="48"/>
        <end position="83"/>
    </location>
</feature>
<evidence type="ECO:0000256" key="4">
    <source>
        <dbReference type="RuleBase" id="RU361184"/>
    </source>
</evidence>
<dbReference type="InterPro" id="IPR018247">
    <property type="entry name" value="EF_Hand_1_Ca_BS"/>
</dbReference>
<dbReference type="OMA" id="KERAHYW"/>
<dbReference type="AlphaFoldDB" id="A0A8C2UKC8"/>
<evidence type="ECO:0000256" key="2">
    <source>
        <dbReference type="ARBA" id="ARBA00022723"/>
    </source>
</evidence>
<dbReference type="GO" id="GO:0005615">
    <property type="term" value="C:extracellular space"/>
    <property type="evidence" value="ECO:0007669"/>
    <property type="project" value="TreeGrafter"/>
</dbReference>
<dbReference type="PROSITE" id="PS00303">
    <property type="entry name" value="S100_CABP"/>
    <property type="match status" value="1"/>
</dbReference>
<dbReference type="GeneTree" id="ENSGT01150000289175"/>
<keyword evidence="2 4" id="KW-0479">Metal-binding</keyword>
<dbReference type="Gene3D" id="1.10.238.10">
    <property type="entry name" value="EF-hand"/>
    <property type="match status" value="1"/>
</dbReference>
<evidence type="ECO:0000313" key="7">
    <source>
        <dbReference type="Proteomes" id="UP000694398"/>
    </source>
</evidence>
<protein>
    <recommendedName>
        <fullName evidence="4">Protein S100</fullName>
    </recommendedName>
    <alternativeName>
        <fullName evidence="4">S100 calcium-binding protein</fullName>
    </alternativeName>
</protein>
<name>A0A8C2UKC8_CHILA</name>